<evidence type="ECO:0000256" key="6">
    <source>
        <dbReference type="SAM" id="Phobius"/>
    </source>
</evidence>
<proteinExistence type="predicted"/>
<evidence type="ECO:0008006" key="8">
    <source>
        <dbReference type="Google" id="ProtNLM"/>
    </source>
</evidence>
<keyword evidence="2 6" id="KW-0812">Transmembrane</keyword>
<sequence>MISLFVLLGSLILLRGLGALGVKRLASWREAGRGALAIMFLFTGFSHFSGLKRDFAAMIPDPLPDGLWVIYMTGMCEIAGALGLLIPRTRRLAGICLVLLLVALFPANVNAIINGIALGGNAPTPLWVRAPMQLLYAGMVWWTSVKEVPEEEVGRPQVEKQVAEHDRSSGQGAAS</sequence>
<feature type="compositionally biased region" description="Basic and acidic residues" evidence="5">
    <location>
        <begin position="152"/>
        <end position="168"/>
    </location>
</feature>
<evidence type="ECO:0000256" key="5">
    <source>
        <dbReference type="SAM" id="MobiDB-lite"/>
    </source>
</evidence>
<feature type="transmembrane region" description="Helical" evidence="6">
    <location>
        <begin position="34"/>
        <end position="51"/>
    </location>
</feature>
<evidence type="ECO:0000256" key="1">
    <source>
        <dbReference type="ARBA" id="ARBA00004141"/>
    </source>
</evidence>
<dbReference type="GO" id="GO:0016020">
    <property type="term" value="C:membrane"/>
    <property type="evidence" value="ECO:0007669"/>
    <property type="project" value="UniProtKB-SubCell"/>
</dbReference>
<feature type="region of interest" description="Disordered" evidence="5">
    <location>
        <begin position="152"/>
        <end position="175"/>
    </location>
</feature>
<dbReference type="PANTHER" id="PTHR36974:SF1">
    <property type="entry name" value="DOXX FAMILY MEMBRANE PROTEIN"/>
    <property type="match status" value="1"/>
</dbReference>
<feature type="transmembrane region" description="Helical" evidence="6">
    <location>
        <begin position="63"/>
        <end position="86"/>
    </location>
</feature>
<evidence type="ECO:0000256" key="3">
    <source>
        <dbReference type="ARBA" id="ARBA00022989"/>
    </source>
</evidence>
<accession>A0A6J4NWR3</accession>
<reference evidence="7" key="1">
    <citation type="submission" date="2020-02" db="EMBL/GenBank/DDBJ databases">
        <authorList>
            <person name="Meier V. D."/>
        </authorList>
    </citation>
    <scope>NUCLEOTIDE SEQUENCE</scope>
    <source>
        <strain evidence="7">AVDCRST_MAG55</strain>
    </source>
</reference>
<dbReference type="InterPro" id="IPR032808">
    <property type="entry name" value="DoxX"/>
</dbReference>
<dbReference type="PANTHER" id="PTHR36974">
    <property type="entry name" value="MEMBRANE PROTEIN-RELATED"/>
    <property type="match status" value="1"/>
</dbReference>
<dbReference type="Pfam" id="PF13564">
    <property type="entry name" value="DoxX_2"/>
    <property type="match status" value="1"/>
</dbReference>
<feature type="transmembrane region" description="Helical" evidence="6">
    <location>
        <begin position="92"/>
        <end position="113"/>
    </location>
</feature>
<name>A0A6J4NWR3_9ACTN</name>
<dbReference type="EMBL" id="CADCUZ010000013">
    <property type="protein sequence ID" value="CAA9394656.1"/>
    <property type="molecule type" value="Genomic_DNA"/>
</dbReference>
<comment type="subcellular location">
    <subcellularLocation>
        <location evidence="1">Membrane</location>
        <topology evidence="1">Multi-pass membrane protein</topology>
    </subcellularLocation>
</comment>
<gene>
    <name evidence="7" type="ORF">AVDCRST_MAG55-288</name>
</gene>
<keyword evidence="3 6" id="KW-1133">Transmembrane helix</keyword>
<dbReference type="AlphaFoldDB" id="A0A6J4NWR3"/>
<protein>
    <recommendedName>
        <fullName evidence="8">DoxX family protein</fullName>
    </recommendedName>
</protein>
<organism evidence="7">
    <name type="scientific">uncultured Rubrobacteraceae bacterium</name>
    <dbReference type="NCBI Taxonomy" id="349277"/>
    <lineage>
        <taxon>Bacteria</taxon>
        <taxon>Bacillati</taxon>
        <taxon>Actinomycetota</taxon>
        <taxon>Rubrobacteria</taxon>
        <taxon>Rubrobacterales</taxon>
        <taxon>Rubrobacteraceae</taxon>
        <taxon>environmental samples</taxon>
    </lineage>
</organism>
<evidence type="ECO:0000313" key="7">
    <source>
        <dbReference type="EMBL" id="CAA9394656.1"/>
    </source>
</evidence>
<evidence type="ECO:0000256" key="2">
    <source>
        <dbReference type="ARBA" id="ARBA00022692"/>
    </source>
</evidence>
<keyword evidence="4 6" id="KW-0472">Membrane</keyword>
<evidence type="ECO:0000256" key="4">
    <source>
        <dbReference type="ARBA" id="ARBA00023136"/>
    </source>
</evidence>